<dbReference type="AlphaFoldDB" id="A0A1E3VP48"/>
<protein>
    <recommendedName>
        <fullName evidence="4">DUF983 domain-containing protein</fullName>
    </recommendedName>
</protein>
<organism evidence="2 3">
    <name type="scientific">Methyloceanibacter stevinii</name>
    <dbReference type="NCBI Taxonomy" id="1774970"/>
    <lineage>
        <taxon>Bacteria</taxon>
        <taxon>Pseudomonadati</taxon>
        <taxon>Pseudomonadota</taxon>
        <taxon>Alphaproteobacteria</taxon>
        <taxon>Hyphomicrobiales</taxon>
        <taxon>Hyphomicrobiaceae</taxon>
        <taxon>Methyloceanibacter</taxon>
    </lineage>
</organism>
<reference evidence="2 3" key="1">
    <citation type="journal article" date="2016" name="Environ. Microbiol.">
        <title>New Methyloceanibacter diversity from North Sea sediments includes methanotroph containing solely the soluble methane monooxygenase.</title>
        <authorList>
            <person name="Vekeman B."/>
            <person name="Kerckhof F.M."/>
            <person name="Cremers G."/>
            <person name="de Vos P."/>
            <person name="Vandamme P."/>
            <person name="Boon N."/>
            <person name="Op den Camp H.J."/>
            <person name="Heylen K."/>
        </authorList>
    </citation>
    <scope>NUCLEOTIDE SEQUENCE [LARGE SCALE GENOMIC DNA]</scope>
    <source>
        <strain evidence="2 3">R-67176</strain>
    </source>
</reference>
<keyword evidence="1" id="KW-1133">Transmembrane helix</keyword>
<accession>A0A1E3VP48</accession>
<evidence type="ECO:0000256" key="1">
    <source>
        <dbReference type="SAM" id="Phobius"/>
    </source>
</evidence>
<keyword evidence="3" id="KW-1185">Reference proteome</keyword>
<evidence type="ECO:0008006" key="4">
    <source>
        <dbReference type="Google" id="ProtNLM"/>
    </source>
</evidence>
<gene>
    <name evidence="2" type="ORF">AUC70_03680</name>
</gene>
<dbReference type="Proteomes" id="UP000094172">
    <property type="component" value="Unassembled WGS sequence"/>
</dbReference>
<feature type="transmembrane region" description="Helical" evidence="1">
    <location>
        <begin position="87"/>
        <end position="106"/>
    </location>
</feature>
<dbReference type="InterPro" id="IPR009325">
    <property type="entry name" value="DUF983"/>
</dbReference>
<dbReference type="Pfam" id="PF06170">
    <property type="entry name" value="DUF983"/>
    <property type="match status" value="1"/>
</dbReference>
<evidence type="ECO:0000313" key="3">
    <source>
        <dbReference type="Proteomes" id="UP000094172"/>
    </source>
</evidence>
<keyword evidence="1" id="KW-0472">Membrane</keyword>
<dbReference type="STRING" id="1774970.AUC70_03680"/>
<dbReference type="EMBL" id="LPWE01000011">
    <property type="protein sequence ID" value="ODR95300.1"/>
    <property type="molecule type" value="Genomic_DNA"/>
</dbReference>
<comment type="caution">
    <text evidence="2">The sequence shown here is derived from an EMBL/GenBank/DDBJ whole genome shotgun (WGS) entry which is preliminary data.</text>
</comment>
<proteinExistence type="predicted"/>
<name>A0A1E3VP48_9HYPH</name>
<sequence length="131" mass="14256">MSEPHSHKVHLPLGSTVWAGMCGRCPSCHKGKMFNGYLTLAPACDVCGLNYDFADSGDGPAIFVMLFTGFIIVGAALYVEAVYQPPYWVHALVWGTAALVLPLLLLRSFKGVLIALQFRNKAEEGKLVSDR</sequence>
<keyword evidence="1" id="KW-0812">Transmembrane</keyword>
<feature type="transmembrane region" description="Helical" evidence="1">
    <location>
        <begin position="61"/>
        <end position="81"/>
    </location>
</feature>
<evidence type="ECO:0000313" key="2">
    <source>
        <dbReference type="EMBL" id="ODR95300.1"/>
    </source>
</evidence>